<feature type="non-terminal residue" evidence="6">
    <location>
        <position position="1"/>
    </location>
</feature>
<keyword evidence="3 5" id="KW-0808">Transferase</keyword>
<comment type="similarity">
    <text evidence="1 5">Belongs to the protein sulfotransferase family.</text>
</comment>
<comment type="catalytic activity">
    <reaction evidence="4 5">
        <text>L-tyrosyl-[protein] + 3'-phosphoadenylyl sulfate = O-sulfo-L-tyrosine-[protein] + adenosine 3',5'-bisphosphate + H(+)</text>
        <dbReference type="Rhea" id="RHEA:16801"/>
        <dbReference type="Rhea" id="RHEA-COMP:10136"/>
        <dbReference type="Rhea" id="RHEA-COMP:11688"/>
        <dbReference type="ChEBI" id="CHEBI:15378"/>
        <dbReference type="ChEBI" id="CHEBI:46858"/>
        <dbReference type="ChEBI" id="CHEBI:58339"/>
        <dbReference type="ChEBI" id="CHEBI:58343"/>
        <dbReference type="ChEBI" id="CHEBI:65286"/>
        <dbReference type="EC" id="2.8.2.20"/>
    </reaction>
</comment>
<evidence type="ECO:0000256" key="4">
    <source>
        <dbReference type="ARBA" id="ARBA00048460"/>
    </source>
</evidence>
<dbReference type="Pfam" id="PF13469">
    <property type="entry name" value="Sulfotransfer_3"/>
    <property type="match status" value="1"/>
</dbReference>
<gene>
    <name evidence="6" type="ORF">PEVE_00003120</name>
</gene>
<reference evidence="6 7" key="1">
    <citation type="submission" date="2022-05" db="EMBL/GenBank/DDBJ databases">
        <authorList>
            <consortium name="Genoscope - CEA"/>
            <person name="William W."/>
        </authorList>
    </citation>
    <scope>NUCLEOTIDE SEQUENCE [LARGE SCALE GENOMIC DNA]</scope>
</reference>
<dbReference type="InterPro" id="IPR027417">
    <property type="entry name" value="P-loop_NTPase"/>
</dbReference>
<accession>A0ABN8Q817</accession>
<evidence type="ECO:0000256" key="2">
    <source>
        <dbReference type="ARBA" id="ARBA00013262"/>
    </source>
</evidence>
<dbReference type="EMBL" id="CALNXI010001186">
    <property type="protein sequence ID" value="CAH3159202.1"/>
    <property type="molecule type" value="Genomic_DNA"/>
</dbReference>
<organism evidence="6 7">
    <name type="scientific">Porites evermanni</name>
    <dbReference type="NCBI Taxonomy" id="104178"/>
    <lineage>
        <taxon>Eukaryota</taxon>
        <taxon>Metazoa</taxon>
        <taxon>Cnidaria</taxon>
        <taxon>Anthozoa</taxon>
        <taxon>Hexacorallia</taxon>
        <taxon>Scleractinia</taxon>
        <taxon>Fungiina</taxon>
        <taxon>Poritidae</taxon>
        <taxon>Porites</taxon>
    </lineage>
</organism>
<evidence type="ECO:0000313" key="7">
    <source>
        <dbReference type="Proteomes" id="UP001159427"/>
    </source>
</evidence>
<dbReference type="EC" id="2.8.2.20" evidence="2 5"/>
<evidence type="ECO:0000256" key="3">
    <source>
        <dbReference type="ARBA" id="ARBA00022679"/>
    </source>
</evidence>
<dbReference type="Gene3D" id="3.40.50.300">
    <property type="entry name" value="P-loop containing nucleotide triphosphate hydrolases"/>
    <property type="match status" value="1"/>
</dbReference>
<evidence type="ECO:0000256" key="5">
    <source>
        <dbReference type="RuleBase" id="RU365018"/>
    </source>
</evidence>
<dbReference type="PANTHER" id="PTHR12788:SF8">
    <property type="entry name" value="PROTEIN-TYROSINE SULFOTRANSFERASE"/>
    <property type="match status" value="1"/>
</dbReference>
<dbReference type="PANTHER" id="PTHR12788">
    <property type="entry name" value="PROTEIN-TYROSINE SULFOTRANSFERASE 2"/>
    <property type="match status" value="1"/>
</dbReference>
<comment type="function">
    <text evidence="5">Catalyzes the O-sulfation of tyrosine residues within acidic motifs of polypeptides, using 3'-phosphoadenylyl sulfate (PAPS) as cosubstrate.</text>
</comment>
<proteinExistence type="inferred from homology"/>
<dbReference type="InterPro" id="IPR026634">
    <property type="entry name" value="TPST-like"/>
</dbReference>
<sequence>NSLTLSLIDEVISQSDLYKAYSHVNTIVFFIGYPRSRHSLLGSLLDAHPHMVISDETMAFNRWKARTDQWMQHSIYAYYDTMFRASHRAVSHGRRSRVFNDTVVNKSSAYGYYVPNQWQGAFDSYIEIIGDKSGAFTAGAMTSDNGVDAVHLLEKASGAQVKFVHVVRNPFDNIATMTLQHRQVKGRDGTHETKINAPEILDEKIGQYFNWAEGCNKARISFPGRVLDIPSMEIVKRPADTLRKICAFLQITCSENYILDCANTVDPVPSITRDFVAWTENQKKTVYEQMKRFSFFEGYSFDKSDK</sequence>
<keyword evidence="7" id="KW-1185">Reference proteome</keyword>
<comment type="caution">
    <text evidence="6">The sequence shown here is derived from an EMBL/GenBank/DDBJ whole genome shotgun (WGS) entry which is preliminary data.</text>
</comment>
<dbReference type="SUPFAM" id="SSF52540">
    <property type="entry name" value="P-loop containing nucleoside triphosphate hydrolases"/>
    <property type="match status" value="1"/>
</dbReference>
<protein>
    <recommendedName>
        <fullName evidence="2 5">Protein-tyrosine sulfotransferase</fullName>
        <ecNumber evidence="2 5">2.8.2.20</ecNumber>
    </recommendedName>
</protein>
<name>A0ABN8Q817_9CNID</name>
<dbReference type="Proteomes" id="UP001159427">
    <property type="component" value="Unassembled WGS sequence"/>
</dbReference>
<evidence type="ECO:0000313" key="6">
    <source>
        <dbReference type="EMBL" id="CAH3159202.1"/>
    </source>
</evidence>
<evidence type="ECO:0000256" key="1">
    <source>
        <dbReference type="ARBA" id="ARBA00009988"/>
    </source>
</evidence>